<evidence type="ECO:0000313" key="3">
    <source>
        <dbReference type="Proteomes" id="UP000229362"/>
    </source>
</evidence>
<evidence type="ECO:0000259" key="1">
    <source>
        <dbReference type="Pfam" id="PF02254"/>
    </source>
</evidence>
<dbReference type="InterPro" id="IPR050721">
    <property type="entry name" value="Trk_Ktr_HKT_K-transport"/>
</dbReference>
<feature type="domain" description="RCK N-terminal" evidence="1">
    <location>
        <begin position="28"/>
        <end position="142"/>
    </location>
</feature>
<gene>
    <name evidence="2" type="ORF">COU33_00740</name>
</gene>
<dbReference type="AlphaFoldDB" id="A0A2M6W244"/>
<dbReference type="InterPro" id="IPR003148">
    <property type="entry name" value="RCK_N"/>
</dbReference>
<name>A0A2M6W244_9BACT</name>
<dbReference type="Pfam" id="PF02254">
    <property type="entry name" value="TrkA_N"/>
    <property type="match status" value="1"/>
</dbReference>
<dbReference type="Gene3D" id="3.40.50.720">
    <property type="entry name" value="NAD(P)-binding Rossmann-like Domain"/>
    <property type="match status" value="1"/>
</dbReference>
<comment type="caution">
    <text evidence="2">The sequence shown here is derived from an EMBL/GenBank/DDBJ whole genome shotgun (WGS) entry which is preliminary data.</text>
</comment>
<dbReference type="SUPFAM" id="SSF51735">
    <property type="entry name" value="NAD(P)-binding Rossmann-fold domains"/>
    <property type="match status" value="1"/>
</dbReference>
<protein>
    <recommendedName>
        <fullName evidence="1">RCK N-terminal domain-containing protein</fullName>
    </recommendedName>
</protein>
<dbReference type="PANTHER" id="PTHR43833">
    <property type="entry name" value="POTASSIUM CHANNEL PROTEIN 2-RELATED-RELATED"/>
    <property type="match status" value="1"/>
</dbReference>
<proteinExistence type="predicted"/>
<evidence type="ECO:0000313" key="2">
    <source>
        <dbReference type="EMBL" id="PIT86877.1"/>
    </source>
</evidence>
<dbReference type="InterPro" id="IPR036291">
    <property type="entry name" value="NAD(P)-bd_dom_sf"/>
</dbReference>
<reference evidence="3" key="1">
    <citation type="submission" date="2017-09" db="EMBL/GenBank/DDBJ databases">
        <title>Depth-based differentiation of microbial function through sediment-hosted aquifers and enrichment of novel symbionts in the deep terrestrial subsurface.</title>
        <authorList>
            <person name="Probst A.J."/>
            <person name="Ladd B."/>
            <person name="Jarett J.K."/>
            <person name="Geller-Mcgrath D.E."/>
            <person name="Sieber C.M.K."/>
            <person name="Emerson J.B."/>
            <person name="Anantharaman K."/>
            <person name="Thomas B.C."/>
            <person name="Malmstrom R."/>
            <person name="Stieglmeier M."/>
            <person name="Klingl A."/>
            <person name="Woyke T."/>
            <person name="Ryan C.M."/>
            <person name="Banfield J.F."/>
        </authorList>
    </citation>
    <scope>NUCLEOTIDE SEQUENCE [LARGE SCALE GENOMIC DNA]</scope>
</reference>
<sequence length="186" mass="21732">MFLLPVFNFFGKDKYRQKEVKASKYDVWVFGYHRIGWKVCEALTEKNIHFAVVDFDPDSISKLKHRGVPAYFGDASDVEFLEQLPLQKSKMVISTLPEEDDQKTLIKHIRKKTKKTIIIANLYHVESLAELYGAGANYVMMPHLLGGNWISNVIKEKPWTRRTFHTLKKDQNEEMKLRYTVGTHLE</sequence>
<organism evidence="2 3">
    <name type="scientific">Candidatus Magasanikbacteria bacterium CG10_big_fil_rev_8_21_14_0_10_43_6</name>
    <dbReference type="NCBI Taxonomy" id="1974650"/>
    <lineage>
        <taxon>Bacteria</taxon>
        <taxon>Candidatus Magasanikiibacteriota</taxon>
    </lineage>
</organism>
<dbReference type="PANTHER" id="PTHR43833:SF13">
    <property type="entry name" value="POTASSIUM CHANNEL PROTEIN 2-RELATED"/>
    <property type="match status" value="1"/>
</dbReference>
<dbReference type="EMBL" id="PFBZ01000030">
    <property type="protein sequence ID" value="PIT86877.1"/>
    <property type="molecule type" value="Genomic_DNA"/>
</dbReference>
<dbReference type="GO" id="GO:0006813">
    <property type="term" value="P:potassium ion transport"/>
    <property type="evidence" value="ECO:0007669"/>
    <property type="project" value="InterPro"/>
</dbReference>
<accession>A0A2M6W244</accession>
<dbReference type="Proteomes" id="UP000229362">
    <property type="component" value="Unassembled WGS sequence"/>
</dbReference>